<name>A0A2R4WFF2_9HYPH</name>
<reference evidence="1 2" key="1">
    <citation type="submission" date="2018-04" db="EMBL/GenBank/DDBJ databases">
        <title>Methylobacterium sp. PR1016A genome.</title>
        <authorList>
            <person name="Park W."/>
        </authorList>
    </citation>
    <scope>NUCLEOTIDE SEQUENCE [LARGE SCALE GENOMIC DNA]</scope>
    <source>
        <strain evidence="1 2">PR1016A</strain>
    </source>
</reference>
<proteinExistence type="predicted"/>
<organism evidence="1 2">
    <name type="scientific">Methylobacterium currus</name>
    <dbReference type="NCBI Taxonomy" id="2051553"/>
    <lineage>
        <taxon>Bacteria</taxon>
        <taxon>Pseudomonadati</taxon>
        <taxon>Pseudomonadota</taxon>
        <taxon>Alphaproteobacteria</taxon>
        <taxon>Hyphomicrobiales</taxon>
        <taxon>Methylobacteriaceae</taxon>
        <taxon>Methylobacterium</taxon>
    </lineage>
</organism>
<keyword evidence="2" id="KW-1185">Reference proteome</keyword>
<accession>A0A2R4WFF2</accession>
<evidence type="ECO:0008006" key="3">
    <source>
        <dbReference type="Google" id="ProtNLM"/>
    </source>
</evidence>
<sequence length="148" mass="16274">MRSRPGRSTFRRAPIVGIDVPAAWKTSPTSRGVEVKSPDEEVFFWLETYRPADEAAVRKEHNGYFAGQGVTMAGDPQISRFEEGSLKVQATDLPATWQGKPTVLRYLAIDAGLPDGRMVLLSYWASPEGDRRHAAAFKAIVNSLGSPK</sequence>
<evidence type="ECO:0000313" key="1">
    <source>
        <dbReference type="EMBL" id="AWB20274.1"/>
    </source>
</evidence>
<evidence type="ECO:0000313" key="2">
    <source>
        <dbReference type="Proteomes" id="UP000244755"/>
    </source>
</evidence>
<dbReference type="KEGG" id="mee:DA075_04425"/>
<dbReference type="Proteomes" id="UP000244755">
    <property type="component" value="Chromosome 1"/>
</dbReference>
<dbReference type="AlphaFoldDB" id="A0A2R4WFF2"/>
<gene>
    <name evidence="1" type="ORF">DA075_04425</name>
</gene>
<protein>
    <recommendedName>
        <fullName evidence="3">DUF1795 domain-containing protein</fullName>
    </recommendedName>
</protein>
<dbReference type="EMBL" id="CP028843">
    <property type="protein sequence ID" value="AWB20274.1"/>
    <property type="molecule type" value="Genomic_DNA"/>
</dbReference>